<evidence type="ECO:0000256" key="1">
    <source>
        <dbReference type="SAM" id="SignalP"/>
    </source>
</evidence>
<protein>
    <recommendedName>
        <fullName evidence="2">Domain of unknown function DB domain-containing protein</fullName>
    </recommendedName>
</protein>
<proteinExistence type="predicted"/>
<evidence type="ECO:0000313" key="4">
    <source>
        <dbReference type="WBParaSite" id="PSAMB.scaffold6396size9583.g28426.t1"/>
    </source>
</evidence>
<accession>A0A914X4K5</accession>
<dbReference type="PANTHER" id="PTHR46705">
    <property type="entry name" value="PROTEIN CBG09805"/>
    <property type="match status" value="1"/>
</dbReference>
<sequence>MAMTLPAVVLVTKVFLTVVLFIHQAQGCPPNAACGSCGGVPSCTSPPIPPPTCGGGCGGGASCGCGGGSACGSYGCYNVKRNKLAVAAARTEELGESSKPFDNTKTSSADETIQRYLQLGKKVTYIGPGSGAKELLNNNGLVSINDKSALESIQTQREPAPKPATPDERFTRCCLGRKLPDACVEHCTYGKYTRETLTRMYLKQDECPIYAASEVHFCAAQGQDHRDCCANNGVASTLAGQQCLVFCDQTPGRITQLDISYMSCFDRFESMKSCFVRGARDKPRQPLHLF</sequence>
<dbReference type="Pfam" id="PF01682">
    <property type="entry name" value="DB"/>
    <property type="match status" value="1"/>
</dbReference>
<feature type="signal peptide" evidence="1">
    <location>
        <begin position="1"/>
        <end position="27"/>
    </location>
</feature>
<dbReference type="InterPro" id="IPR002602">
    <property type="entry name" value="DB"/>
</dbReference>
<evidence type="ECO:0000313" key="3">
    <source>
        <dbReference type="Proteomes" id="UP000887566"/>
    </source>
</evidence>
<keyword evidence="1" id="KW-0732">Signal</keyword>
<dbReference type="Proteomes" id="UP000887566">
    <property type="component" value="Unplaced"/>
</dbReference>
<dbReference type="PANTHER" id="PTHR46705:SF2">
    <property type="entry name" value="DOMAIN OF UNKNOWN FUNCTION DB DOMAIN-CONTAINING PROTEIN"/>
    <property type="match status" value="1"/>
</dbReference>
<evidence type="ECO:0000259" key="2">
    <source>
        <dbReference type="Pfam" id="PF01682"/>
    </source>
</evidence>
<name>A0A914X4K5_9BILA</name>
<organism evidence="3 4">
    <name type="scientific">Plectus sambesii</name>
    <dbReference type="NCBI Taxonomy" id="2011161"/>
    <lineage>
        <taxon>Eukaryota</taxon>
        <taxon>Metazoa</taxon>
        <taxon>Ecdysozoa</taxon>
        <taxon>Nematoda</taxon>
        <taxon>Chromadorea</taxon>
        <taxon>Plectida</taxon>
        <taxon>Plectina</taxon>
        <taxon>Plectoidea</taxon>
        <taxon>Plectidae</taxon>
        <taxon>Plectus</taxon>
    </lineage>
</organism>
<keyword evidence="3" id="KW-1185">Reference proteome</keyword>
<dbReference type="WBParaSite" id="PSAMB.scaffold6396size9583.g28426.t1">
    <property type="protein sequence ID" value="PSAMB.scaffold6396size9583.g28426.t1"/>
    <property type="gene ID" value="PSAMB.scaffold6396size9583.g28426"/>
</dbReference>
<feature type="domain" description="Domain of unknown function DB" evidence="2">
    <location>
        <begin position="173"/>
        <end position="275"/>
    </location>
</feature>
<dbReference type="AlphaFoldDB" id="A0A914X4K5"/>
<feature type="chain" id="PRO_5036675190" description="Domain of unknown function DB domain-containing protein" evidence="1">
    <location>
        <begin position="28"/>
        <end position="290"/>
    </location>
</feature>
<reference evidence="4" key="1">
    <citation type="submission" date="2022-11" db="UniProtKB">
        <authorList>
            <consortium name="WormBaseParasite"/>
        </authorList>
    </citation>
    <scope>IDENTIFICATION</scope>
</reference>